<dbReference type="InterPro" id="IPR023346">
    <property type="entry name" value="Lysozyme-like_dom_sf"/>
</dbReference>
<dbReference type="KEGG" id="bgx:ESN35_06140"/>
<proteinExistence type="predicted"/>
<dbReference type="RefSeq" id="WP_129237453.1">
    <property type="nucleotide sequence ID" value="NZ_CP035464.1"/>
</dbReference>
<evidence type="ECO:0000313" key="2">
    <source>
        <dbReference type="EMBL" id="QAY33028.1"/>
    </source>
</evidence>
<dbReference type="Proteomes" id="UP000293589">
    <property type="component" value="Chromosome"/>
</dbReference>
<dbReference type="Gene3D" id="1.10.530.10">
    <property type="match status" value="1"/>
</dbReference>
<sequence length="342" mass="36636">MRPRSVTRRLAAAAAVMGLVLTVGGCSPLDVLRFLAGCGPAGGGSSGTVQASTASGEWTGLVGMTMGQIQNRWPEHVSHCSSYDYGFQCTWWACMRERSLGHEVGRFWGNGNQWDDSAKAAGWVQGAQAGGIVSFEGGVTYNGIPTSPMYGHVAVIEQVDGDVVHITEGGTGFGKVHTTTLSASHPPKGITYWHPADGNTVSVSHDQSSGGGTVSAAWTCDADRSDVMVDYEGDGVHATPAEAQSIARRMIAGAYKAWDTDEEWQALVWVWDHESGWRWDADNPTSDAYGIPQALPGSKMATAGADWKDNAATQIKWGLDYIKGRYGSPSQAKSFWLSHNWY</sequence>
<gene>
    <name evidence="2" type="ORF">ESN35_06140</name>
</gene>
<dbReference type="InterPro" id="IPR038765">
    <property type="entry name" value="Papain-like_cys_pep_sf"/>
</dbReference>
<dbReference type="SUPFAM" id="SSF53955">
    <property type="entry name" value="Lysozyme-like"/>
    <property type="match status" value="1"/>
</dbReference>
<dbReference type="InterPro" id="IPR007921">
    <property type="entry name" value="CHAP_dom"/>
</dbReference>
<dbReference type="SUPFAM" id="SSF54001">
    <property type="entry name" value="Cysteine proteinases"/>
    <property type="match status" value="1"/>
</dbReference>
<dbReference type="AlphaFoldDB" id="A0A4P6DYQ6"/>
<name>A0A4P6DYQ6_9BIFI</name>
<dbReference type="Pfam" id="PF05257">
    <property type="entry name" value="CHAP"/>
    <property type="match status" value="1"/>
</dbReference>
<evidence type="ECO:0000259" key="1">
    <source>
        <dbReference type="PROSITE" id="PS50911"/>
    </source>
</evidence>
<dbReference type="PROSITE" id="PS51257">
    <property type="entry name" value="PROKAR_LIPOPROTEIN"/>
    <property type="match status" value="1"/>
</dbReference>
<dbReference type="EMBL" id="CP035464">
    <property type="protein sequence ID" value="QAY33028.1"/>
    <property type="molecule type" value="Genomic_DNA"/>
</dbReference>
<feature type="domain" description="Peptidase C51" evidence="1">
    <location>
        <begin position="64"/>
        <end position="194"/>
    </location>
</feature>
<protein>
    <submittedName>
        <fullName evidence="2">CHAP domain-containing protein</fullName>
    </submittedName>
</protein>
<dbReference type="Gene3D" id="3.90.1720.10">
    <property type="entry name" value="endopeptidase domain like (from Nostoc punctiforme)"/>
    <property type="match status" value="1"/>
</dbReference>
<organism evidence="2 3">
    <name type="scientific">Bifidobacterium pullorum subsp. gallinarum</name>
    <dbReference type="NCBI Taxonomy" id="78344"/>
    <lineage>
        <taxon>Bacteria</taxon>
        <taxon>Bacillati</taxon>
        <taxon>Actinomycetota</taxon>
        <taxon>Actinomycetes</taxon>
        <taxon>Bifidobacteriales</taxon>
        <taxon>Bifidobacteriaceae</taxon>
        <taxon>Bifidobacterium</taxon>
    </lineage>
</organism>
<evidence type="ECO:0000313" key="3">
    <source>
        <dbReference type="Proteomes" id="UP000293589"/>
    </source>
</evidence>
<dbReference type="PROSITE" id="PS50911">
    <property type="entry name" value="CHAP"/>
    <property type="match status" value="1"/>
</dbReference>
<reference evidence="2 3" key="1">
    <citation type="submission" date="2019-01" db="EMBL/GenBank/DDBJ databases">
        <title>Complete genome sequence of Bifidobacterium gallinarum CACC 514.</title>
        <authorList>
            <person name="Jung M."/>
        </authorList>
    </citation>
    <scope>NUCLEOTIDE SEQUENCE [LARGE SCALE GENOMIC DNA]</scope>
    <source>
        <strain evidence="2 3">CACC 514</strain>
    </source>
</reference>
<accession>A0A4P6DYQ6</accession>